<keyword evidence="1" id="KW-0812">Transmembrane</keyword>
<feature type="transmembrane region" description="Helical" evidence="1">
    <location>
        <begin position="53"/>
        <end position="72"/>
    </location>
</feature>
<evidence type="ECO:0000313" key="3">
    <source>
        <dbReference type="Proteomes" id="UP000224634"/>
    </source>
</evidence>
<dbReference type="EMBL" id="PDNA01000016">
    <property type="protein sequence ID" value="PGH26525.1"/>
    <property type="molecule type" value="Genomic_DNA"/>
</dbReference>
<accession>A0A2B7YYX4</accession>
<dbReference type="AlphaFoldDB" id="A0A2B7YYX4"/>
<keyword evidence="1" id="KW-0472">Membrane</keyword>
<protein>
    <submittedName>
        <fullName evidence="2">Uncharacterized protein</fullName>
    </submittedName>
</protein>
<keyword evidence="3" id="KW-1185">Reference proteome</keyword>
<keyword evidence="1" id="KW-1133">Transmembrane helix</keyword>
<dbReference type="STRING" id="1447883.A0A2B7YYX4"/>
<sequence length="145" mass="16469">MYRKPTGAAGDPGTETTLDRILTTFSNLPDKTISDVMDIQGDYLCYKYVEPEWLMASLSSFNIIPVVVNMMLGYRYMRLYTDYIHIPIPGLCHSDWVRVPNDHADAAITPHSKFCVESSFEYEVLDQSLAELVDNGQAQVTYCAW</sequence>
<reference evidence="2 3" key="1">
    <citation type="submission" date="2017-10" db="EMBL/GenBank/DDBJ databases">
        <title>Comparative genomics in systemic dimorphic fungi from Ajellomycetaceae.</title>
        <authorList>
            <person name="Munoz J.F."/>
            <person name="Mcewen J.G."/>
            <person name="Clay O.K."/>
            <person name="Cuomo C.A."/>
        </authorList>
    </citation>
    <scope>NUCLEOTIDE SEQUENCE [LARGE SCALE GENOMIC DNA]</scope>
    <source>
        <strain evidence="2 3">UAMH7299</strain>
    </source>
</reference>
<evidence type="ECO:0000313" key="2">
    <source>
        <dbReference type="EMBL" id="PGH26525.1"/>
    </source>
</evidence>
<dbReference type="InterPro" id="IPR008922">
    <property type="entry name" value="Di-copper_centre_dom_sf"/>
</dbReference>
<evidence type="ECO:0000256" key="1">
    <source>
        <dbReference type="SAM" id="Phobius"/>
    </source>
</evidence>
<proteinExistence type="predicted"/>
<dbReference type="Gene3D" id="1.10.1280.10">
    <property type="entry name" value="Di-copper center containing domain from catechol oxidase"/>
    <property type="match status" value="1"/>
</dbReference>
<gene>
    <name evidence="2" type="ORF">AJ80_01839</name>
</gene>
<organism evidence="2 3">
    <name type="scientific">Polytolypa hystricis (strain UAMH7299)</name>
    <dbReference type="NCBI Taxonomy" id="1447883"/>
    <lineage>
        <taxon>Eukaryota</taxon>
        <taxon>Fungi</taxon>
        <taxon>Dikarya</taxon>
        <taxon>Ascomycota</taxon>
        <taxon>Pezizomycotina</taxon>
        <taxon>Eurotiomycetes</taxon>
        <taxon>Eurotiomycetidae</taxon>
        <taxon>Onygenales</taxon>
        <taxon>Onygenales incertae sedis</taxon>
        <taxon>Polytolypa</taxon>
    </lineage>
</organism>
<dbReference type="Proteomes" id="UP000224634">
    <property type="component" value="Unassembled WGS sequence"/>
</dbReference>
<comment type="caution">
    <text evidence="2">The sequence shown here is derived from an EMBL/GenBank/DDBJ whole genome shotgun (WGS) entry which is preliminary data.</text>
</comment>
<name>A0A2B7YYX4_POLH7</name>
<dbReference type="OrthoDB" id="6132182at2759"/>